<dbReference type="SUPFAM" id="SSF53474">
    <property type="entry name" value="alpha/beta-Hydrolases"/>
    <property type="match status" value="1"/>
</dbReference>
<evidence type="ECO:0000259" key="2">
    <source>
        <dbReference type="Pfam" id="PF01738"/>
    </source>
</evidence>
<dbReference type="InterPro" id="IPR002925">
    <property type="entry name" value="Dienelactn_hydro"/>
</dbReference>
<organism evidence="3 4">
    <name type="scientific">Promicromonospora umidemergens</name>
    <dbReference type="NCBI Taxonomy" id="629679"/>
    <lineage>
        <taxon>Bacteria</taxon>
        <taxon>Bacillati</taxon>
        <taxon>Actinomycetota</taxon>
        <taxon>Actinomycetes</taxon>
        <taxon>Micrococcales</taxon>
        <taxon>Promicromonosporaceae</taxon>
        <taxon>Promicromonospora</taxon>
    </lineage>
</organism>
<dbReference type="InterPro" id="IPR050261">
    <property type="entry name" value="FrsA_esterase"/>
</dbReference>
<reference evidence="4" key="1">
    <citation type="journal article" date="2019" name="Int. J. Syst. Evol. Microbiol.">
        <title>The Global Catalogue of Microorganisms (GCM) 10K type strain sequencing project: providing services to taxonomists for standard genome sequencing and annotation.</title>
        <authorList>
            <consortium name="The Broad Institute Genomics Platform"/>
            <consortium name="The Broad Institute Genome Sequencing Center for Infectious Disease"/>
            <person name="Wu L."/>
            <person name="Ma J."/>
        </authorList>
    </citation>
    <scope>NUCLEOTIDE SEQUENCE [LARGE SCALE GENOMIC DNA]</scope>
    <source>
        <strain evidence="4">JCM 17975</strain>
    </source>
</reference>
<evidence type="ECO:0000256" key="1">
    <source>
        <dbReference type="ARBA" id="ARBA00008645"/>
    </source>
</evidence>
<accession>A0ABP8XZJ6</accession>
<comment type="similarity">
    <text evidence="1">Belongs to the AB hydrolase superfamily.</text>
</comment>
<feature type="domain" description="Dienelactone hydrolase" evidence="2">
    <location>
        <begin position="28"/>
        <end position="200"/>
    </location>
</feature>
<dbReference type="RefSeq" id="WP_253871672.1">
    <property type="nucleotide sequence ID" value="NZ_BAABHM010000026.1"/>
</dbReference>
<keyword evidence="4" id="KW-1185">Reference proteome</keyword>
<dbReference type="GO" id="GO:0016787">
    <property type="term" value="F:hydrolase activity"/>
    <property type="evidence" value="ECO:0007669"/>
    <property type="project" value="UniProtKB-KW"/>
</dbReference>
<dbReference type="EMBL" id="BAABHM010000026">
    <property type="protein sequence ID" value="GAA4717934.1"/>
    <property type="molecule type" value="Genomic_DNA"/>
</dbReference>
<evidence type="ECO:0000313" key="4">
    <source>
        <dbReference type="Proteomes" id="UP001500843"/>
    </source>
</evidence>
<gene>
    <name evidence="3" type="ORF">GCM10023198_46900</name>
</gene>
<keyword evidence="3" id="KW-0378">Hydrolase</keyword>
<name>A0ABP8XZJ6_9MICO</name>
<protein>
    <submittedName>
        <fullName evidence="3">Dienelactone hydrolase family protein</fullName>
    </submittedName>
</protein>
<dbReference type="PANTHER" id="PTHR22946">
    <property type="entry name" value="DIENELACTONE HYDROLASE DOMAIN-CONTAINING PROTEIN-RELATED"/>
    <property type="match status" value="1"/>
</dbReference>
<evidence type="ECO:0000313" key="3">
    <source>
        <dbReference type="EMBL" id="GAA4717934.1"/>
    </source>
</evidence>
<comment type="caution">
    <text evidence="3">The sequence shown here is derived from an EMBL/GenBank/DDBJ whole genome shotgun (WGS) entry which is preliminary data.</text>
</comment>
<dbReference type="InterPro" id="IPR029058">
    <property type="entry name" value="AB_hydrolase_fold"/>
</dbReference>
<dbReference type="Gene3D" id="3.40.50.1820">
    <property type="entry name" value="alpha/beta hydrolase"/>
    <property type="match status" value="1"/>
</dbReference>
<proteinExistence type="inferred from homology"/>
<sequence>MDAEARAVRLPADGGAVDGDLVVPAVVRGAVVFAHGSGSSRHSSRNQYVAAGLHRAGFATLLMDLLTPHEEQVDLITRQWRFDISLLSARLVAAVDHLGTMEETARFPIATFGASTGAAAAVRAAAARPQQIHAVISRGGRPDLAGDDLSRVRAPTLLLVGGEDHVVIELNEQAAAQLAADHELRIVPRATHLFEEPGALDEVITASVEWLERWMPQ</sequence>
<dbReference type="Proteomes" id="UP001500843">
    <property type="component" value="Unassembled WGS sequence"/>
</dbReference>
<dbReference type="Pfam" id="PF01738">
    <property type="entry name" value="DLH"/>
    <property type="match status" value="1"/>
</dbReference>